<dbReference type="InterPro" id="IPR011989">
    <property type="entry name" value="ARM-like"/>
</dbReference>
<evidence type="ECO:0000313" key="13">
    <source>
        <dbReference type="EMBL" id="EFJ02242.1"/>
    </source>
</evidence>
<evidence type="ECO:0000256" key="1">
    <source>
        <dbReference type="ARBA" id="ARBA00004324"/>
    </source>
</evidence>
<dbReference type="HOGENOM" id="CLU_000772_3_0_1"/>
<keyword evidence="14" id="KW-1185">Reference proteome</keyword>
<evidence type="ECO:0000256" key="6">
    <source>
        <dbReference type="ARBA" id="ARBA00022763"/>
    </source>
</evidence>
<keyword evidence="6" id="KW-0227">DNA damage</keyword>
<dbReference type="Gene3D" id="1.25.10.10">
    <property type="entry name" value="Leucine-rich Repeat Variant"/>
    <property type="match status" value="1"/>
</dbReference>
<gene>
    <name evidence="13" type="ORF">SCHCODRAFT_255389</name>
</gene>
<comment type="similarity">
    <text evidence="3">Belongs to the BLM10 family.</text>
</comment>
<dbReference type="InterPro" id="IPR032430">
    <property type="entry name" value="Blm10_mid"/>
</dbReference>
<dbReference type="eggNOG" id="KOG1851">
    <property type="taxonomic scope" value="Eukaryota"/>
</dbReference>
<feature type="domain" description="Proteasome activator complex subunit 4-like HEAT repeat-like" evidence="12">
    <location>
        <begin position="1323"/>
        <end position="1532"/>
    </location>
</feature>
<evidence type="ECO:0000256" key="5">
    <source>
        <dbReference type="ARBA" id="ARBA00022737"/>
    </source>
</evidence>
<dbReference type="GO" id="GO:0016504">
    <property type="term" value="F:peptidase activator activity"/>
    <property type="evidence" value="ECO:0007669"/>
    <property type="project" value="InterPro"/>
</dbReference>
<dbReference type="GO" id="GO:0006281">
    <property type="term" value="P:DNA repair"/>
    <property type="evidence" value="ECO:0007669"/>
    <property type="project" value="UniProtKB-KW"/>
</dbReference>
<keyword evidence="4" id="KW-0963">Cytoplasm</keyword>
<evidence type="ECO:0000256" key="8">
    <source>
        <dbReference type="ARBA" id="ARBA00023242"/>
    </source>
</evidence>
<evidence type="ECO:0000259" key="11">
    <source>
        <dbReference type="Pfam" id="PF16507"/>
    </source>
</evidence>
<feature type="domain" description="Proteasome activator complex subunit 4 C-terminal" evidence="10">
    <location>
        <begin position="1817"/>
        <end position="1903"/>
    </location>
</feature>
<dbReference type="PANTHER" id="PTHR32170">
    <property type="entry name" value="PROTEASOME ACTIVATOR COMPLEX SUBUNIT 4"/>
    <property type="match status" value="1"/>
</dbReference>
<evidence type="ECO:0000259" key="12">
    <source>
        <dbReference type="Pfam" id="PF23096"/>
    </source>
</evidence>
<dbReference type="OMA" id="ECTQLVP"/>
<accession>D8PNL9</accession>
<protein>
    <recommendedName>
        <fullName evidence="15">Proteasome activator Blm10 mid region domain-containing protein</fullName>
    </recommendedName>
</protein>
<feature type="region of interest" description="Disordered" evidence="9">
    <location>
        <begin position="571"/>
        <end position="591"/>
    </location>
</feature>
<feature type="domain" description="Proteasome activator Blm10 middle HEAT repeats region" evidence="11">
    <location>
        <begin position="358"/>
        <end position="890"/>
    </location>
</feature>
<dbReference type="Pfam" id="PF11919">
    <property type="entry name" value="PSME4_C"/>
    <property type="match status" value="1"/>
</dbReference>
<sequence length="1903" mass="214218">MAYLDQDQWSFAQERPDSMNTGSRMSVVDTPGDPSPPGVDEQEATLRKLKSYLDSVPYDCEPPEDIHEALEKIVGMLAICIKSRSWNNLSSWDGLLQCWMLLRYPLSKSIRAKLVKLYFELCLVPGIDARTIRSWADMLSRILGKSSVKPKLSPEDLQLPWKPLWLCLKKEIWPQERTQDPKEVIVVIQSESYQHTVSILTIVPVITSFLPRRHIEQYMPLIFKLWEAFNSSVLDDRFLELASELSERHVAGSAGPEGGAPWKDIGIWTEDEWNLLIGKGFGSLNVPVGTGKFTLATSTHADILTRPSRIKKTISRPTALAKLLVYSMAVDGPVRPNTPVRGAQQQGYPAGCKALETLERLVTCTETFFHPSNTGPWTPVLATLLHHLTTEFIQRWKEEELPECDTPVGQRLTPAIRKSFVQILRTPALLGMFSKDSGSMSHAQGSLRTMALLEPGIIMPELLERAYSGLEVVNETHRTTAVLSMLSGMAVPLVSPTIWPPAVRHLVPLLELSVPGIDLNDPAKTVTAALFIVSVVQHIKIGDLSGQHSGSVNPLVGDGPADGMMDVDTIELPEGTEPGDTPSFSREEERSLVRDSTANFADWVTSLLRRVLSLFENLPEEGGRGNTTGGKSEESVIKSVKSMMDIVALHLSDELFDLVLRIVHEYGVTNAKSNAVRAFGQLVASLARAHPNKTIKKFFAHCSEQIVEELEHGASSVRTTSSHAAVPSDTTLHWNISILRGCLGYGGPAMLPYRKDIVQLLKVLIDRTFSERGYTGTGRLISRILHTVSAVYPYDSRFVNQDLWDSEEFERNHDQYWGKSYEVEDVKLDWHVPTAEEIDFVLEIIDEIAVPTMARLEALLDKPHWDSADRNDFCRYLIAVRSVWSGLPTFLKEQPKTVPNPCILEDMESMDLIVKPIEVEAGFTLSDPKDPRYQKAAAARERFGELCARASTVLKQNKEGEDHIDAMLGVVSAMDVYLLDYGILRRSFDSLEKNFVQARNVNRSWPKERKNSRVVFVKRAHVYHSGRVYLNSLYRRRSALDDKVLLELVQLSLSPYTRIRRHAQSVLHSAFGYFVRSTRIALGPLFDALGKGNDPDRMKGALYSLSNKSTAAFAFIDPVYYPKFILSLLDCQHEEKPSVQKLVTQIASDFLPYISEEVTPAWDVCDVLGVDGAVNELVSEFSSGCVDEGLSRLAREKAGGRVKRWQKMHDELVTSILSIAGKPTTHWRYVLLAARFLFNLIRRDVATAPELAAFFARETLSPQPTIRTVAQRGIIRCATFIKMRTYCASREALWMEDVRNPLTTQIPVKDPQVLLRDLQVPLEQFSESSYFVDKLDTGFLLWTPTVKGYKPILDPNYVPQWEEASQPCLQAIRDVVTAKGYLSRLAALWSQESSRTNVLTEFRSDNFSYIRSIAKVLQHAFLDDFFDVVDPLVTDADKFKQRAGAEMLSGLLRGSKNWPLPITNQIWDWVLARMDKIFAQIKPDTVITWETLISFQLSDCDPRRHGRLIQWILDLPLEFNGDSAFQMSKSLSMFGILVASLGVRSNPWADKYVELFFQNSGTAYAEIRNHLTQTLYSFMKNQWQPYHPSIHALLESCRTQQDPLQTRNAGFMPYIQAILDKLPQWRQERLPPPRTSLSEYDRVSLTLLSWAWIVAHSSNAPLLYPYAVSMMPEIISMAELQDNPELQRYSNAVLFVLAGNVPPAEQVEIILDNFVTAIKSSTSWRIRQSAMPTLVVYFYRNMMSISPAGVKRTMSAVLDCLADENVEVREMASKALSGIVRSSQRQSIIPLKNRFIILAKSTDLPSRQDPGYAEALRKLHSAILGLCALIQSAPYTVEPWMPPLTDVLASHATDPPPISTTIRKTAGDFKKTHQDTWHTDQKAFDEDQLQNLSTMLVGTSYYA</sequence>
<dbReference type="InterPro" id="IPR035309">
    <property type="entry name" value="PSME4"/>
</dbReference>
<dbReference type="InterPro" id="IPR021843">
    <property type="entry name" value="PSME4_C"/>
</dbReference>
<dbReference type="Pfam" id="PF16507">
    <property type="entry name" value="HEAT_PSME4_mid"/>
    <property type="match status" value="1"/>
</dbReference>
<dbReference type="GO" id="GO:0070628">
    <property type="term" value="F:proteasome binding"/>
    <property type="evidence" value="ECO:0007669"/>
    <property type="project" value="InterPro"/>
</dbReference>
<keyword evidence="5" id="KW-0677">Repeat</keyword>
<feature type="region of interest" description="Disordered" evidence="9">
    <location>
        <begin position="1"/>
        <end position="41"/>
    </location>
</feature>
<keyword evidence="7" id="KW-0234">DNA repair</keyword>
<evidence type="ECO:0000256" key="9">
    <source>
        <dbReference type="SAM" id="MobiDB-lite"/>
    </source>
</evidence>
<evidence type="ECO:0000259" key="10">
    <source>
        <dbReference type="Pfam" id="PF11919"/>
    </source>
</evidence>
<dbReference type="InterPro" id="IPR055455">
    <property type="entry name" value="HEAT_PSME4"/>
</dbReference>
<comment type="subcellular location">
    <subcellularLocation>
        <location evidence="2">Cytoplasm</location>
    </subcellularLocation>
    <subcellularLocation>
        <location evidence="1">Nucleus speckle</location>
    </subcellularLocation>
</comment>
<evidence type="ECO:0008006" key="15">
    <source>
        <dbReference type="Google" id="ProtNLM"/>
    </source>
</evidence>
<evidence type="ECO:0000256" key="4">
    <source>
        <dbReference type="ARBA" id="ARBA00022490"/>
    </source>
</evidence>
<name>D8PNL9_SCHCM</name>
<organism evidence="14">
    <name type="scientific">Schizophyllum commune (strain H4-8 / FGSC 9210)</name>
    <name type="common">Split gill fungus</name>
    <dbReference type="NCBI Taxonomy" id="578458"/>
    <lineage>
        <taxon>Eukaryota</taxon>
        <taxon>Fungi</taxon>
        <taxon>Dikarya</taxon>
        <taxon>Basidiomycota</taxon>
        <taxon>Agaricomycotina</taxon>
        <taxon>Agaricomycetes</taxon>
        <taxon>Agaricomycetidae</taxon>
        <taxon>Agaricales</taxon>
        <taxon>Schizophyllaceae</taxon>
        <taxon>Schizophyllum</taxon>
    </lineage>
</organism>
<dbReference type="GO" id="GO:0016607">
    <property type="term" value="C:nuclear speck"/>
    <property type="evidence" value="ECO:0007669"/>
    <property type="project" value="UniProtKB-SubCell"/>
</dbReference>
<evidence type="ECO:0000313" key="14">
    <source>
        <dbReference type="Proteomes" id="UP000007431"/>
    </source>
</evidence>
<dbReference type="InParanoid" id="D8PNL9"/>
<keyword evidence="8" id="KW-0539">Nucleus</keyword>
<dbReference type="GO" id="GO:0010499">
    <property type="term" value="P:proteasomal ubiquitin-independent protein catabolic process"/>
    <property type="evidence" value="ECO:0007669"/>
    <property type="project" value="TreeGrafter"/>
</dbReference>
<dbReference type="InterPro" id="IPR016024">
    <property type="entry name" value="ARM-type_fold"/>
</dbReference>
<dbReference type="GO" id="GO:0005829">
    <property type="term" value="C:cytosol"/>
    <property type="evidence" value="ECO:0007669"/>
    <property type="project" value="TreeGrafter"/>
</dbReference>
<dbReference type="VEuPathDB" id="FungiDB:SCHCODRAFT_02612520"/>
<dbReference type="STRING" id="578458.D8PNL9"/>
<proteinExistence type="inferred from homology"/>
<evidence type="ECO:0000256" key="7">
    <source>
        <dbReference type="ARBA" id="ARBA00023204"/>
    </source>
</evidence>
<evidence type="ECO:0000256" key="2">
    <source>
        <dbReference type="ARBA" id="ARBA00004496"/>
    </source>
</evidence>
<dbReference type="SUPFAM" id="SSF48371">
    <property type="entry name" value="ARM repeat"/>
    <property type="match status" value="2"/>
</dbReference>
<reference evidence="13 14" key="1">
    <citation type="journal article" date="2010" name="Nat. Biotechnol.">
        <title>Genome sequence of the model mushroom Schizophyllum commune.</title>
        <authorList>
            <person name="Ohm R.A."/>
            <person name="de Jong J.F."/>
            <person name="Lugones L.G."/>
            <person name="Aerts A."/>
            <person name="Kothe E."/>
            <person name="Stajich J.E."/>
            <person name="de Vries R.P."/>
            <person name="Record E."/>
            <person name="Levasseur A."/>
            <person name="Baker S.E."/>
            <person name="Bartholomew K.A."/>
            <person name="Coutinho P.M."/>
            <person name="Erdmann S."/>
            <person name="Fowler T.J."/>
            <person name="Gathman A.C."/>
            <person name="Lombard V."/>
            <person name="Henrissat B."/>
            <person name="Knabe N."/>
            <person name="Kuees U."/>
            <person name="Lilly W.W."/>
            <person name="Lindquist E."/>
            <person name="Lucas S."/>
            <person name="Magnuson J.K."/>
            <person name="Piumi F."/>
            <person name="Raudaskoski M."/>
            <person name="Salamov A."/>
            <person name="Schmutz J."/>
            <person name="Schwarze F.W.M.R."/>
            <person name="vanKuyk P.A."/>
            <person name="Horton J.S."/>
            <person name="Grigoriev I.V."/>
            <person name="Woesten H.A.B."/>
        </authorList>
    </citation>
    <scope>NUCLEOTIDE SEQUENCE [LARGE SCALE GENOMIC DNA]</scope>
    <source>
        <strain evidence="14">H4-8 / FGSC 9210</strain>
    </source>
</reference>
<dbReference type="Pfam" id="PF23096">
    <property type="entry name" value="HEAT_PSME4"/>
    <property type="match status" value="1"/>
</dbReference>
<dbReference type="PANTHER" id="PTHR32170:SF3">
    <property type="entry name" value="PROTEASOME ACTIVATOR COMPLEX SUBUNIT 4"/>
    <property type="match status" value="1"/>
</dbReference>
<dbReference type="Proteomes" id="UP000007431">
    <property type="component" value="Unassembled WGS sequence"/>
</dbReference>
<dbReference type="EMBL" id="GL377302">
    <property type="protein sequence ID" value="EFJ02242.1"/>
    <property type="molecule type" value="Genomic_DNA"/>
</dbReference>
<evidence type="ECO:0000256" key="3">
    <source>
        <dbReference type="ARBA" id="ARBA00005739"/>
    </source>
</evidence>